<name>A0A507BRD7_9FUNG</name>
<evidence type="ECO:0000256" key="1">
    <source>
        <dbReference type="ARBA" id="ARBA00006524"/>
    </source>
</evidence>
<dbReference type="InterPro" id="IPR019398">
    <property type="entry name" value="Pre-rRNA_process_TSR2"/>
</dbReference>
<organism evidence="4 5">
    <name type="scientific">Synchytrium microbalum</name>
    <dbReference type="NCBI Taxonomy" id="1806994"/>
    <lineage>
        <taxon>Eukaryota</taxon>
        <taxon>Fungi</taxon>
        <taxon>Fungi incertae sedis</taxon>
        <taxon>Chytridiomycota</taxon>
        <taxon>Chytridiomycota incertae sedis</taxon>
        <taxon>Chytridiomycetes</taxon>
        <taxon>Synchytriales</taxon>
        <taxon>Synchytriaceae</taxon>
        <taxon>Synchytrium</taxon>
    </lineage>
</organism>
<protein>
    <recommendedName>
        <fullName evidence="6">Pre-rRNA-processing protein TSR2</fullName>
    </recommendedName>
</protein>
<evidence type="ECO:0000313" key="4">
    <source>
        <dbReference type="EMBL" id="TPX31707.1"/>
    </source>
</evidence>
<dbReference type="GO" id="GO:0006364">
    <property type="term" value="P:rRNA processing"/>
    <property type="evidence" value="ECO:0007669"/>
    <property type="project" value="UniProtKB-KW"/>
</dbReference>
<accession>A0A507BRD7</accession>
<dbReference type="RefSeq" id="XP_031023066.1">
    <property type="nucleotide sequence ID" value="XM_031170946.1"/>
</dbReference>
<feature type="compositionally biased region" description="Acidic residues" evidence="3">
    <location>
        <begin position="134"/>
        <end position="165"/>
    </location>
</feature>
<dbReference type="STRING" id="1806994.A0A507BRD7"/>
<reference evidence="4 5" key="1">
    <citation type="journal article" date="2019" name="Sci. Rep.">
        <title>Comparative genomics of chytrid fungi reveal insights into the obligate biotrophic and pathogenic lifestyle of Synchytrium endobioticum.</title>
        <authorList>
            <person name="van de Vossenberg B.T.L.H."/>
            <person name="Warris S."/>
            <person name="Nguyen H.D.T."/>
            <person name="van Gent-Pelzer M.P.E."/>
            <person name="Joly D.L."/>
            <person name="van de Geest H.C."/>
            <person name="Bonants P.J.M."/>
            <person name="Smith D.S."/>
            <person name="Levesque C.A."/>
            <person name="van der Lee T.A.J."/>
        </authorList>
    </citation>
    <scope>NUCLEOTIDE SEQUENCE [LARGE SCALE GENOMIC DNA]</scope>
    <source>
        <strain evidence="4 5">JEL517</strain>
    </source>
</reference>
<keyword evidence="2" id="KW-0698">rRNA processing</keyword>
<evidence type="ECO:0000256" key="2">
    <source>
        <dbReference type="ARBA" id="ARBA00022552"/>
    </source>
</evidence>
<evidence type="ECO:0000256" key="3">
    <source>
        <dbReference type="SAM" id="MobiDB-lite"/>
    </source>
</evidence>
<dbReference type="PANTHER" id="PTHR21250">
    <property type="entry name" value="PRE-RRNA-PROCESSING PROTEIN TSR2 HOMOLOG"/>
    <property type="match status" value="1"/>
</dbReference>
<dbReference type="EMBL" id="QEAO01000040">
    <property type="protein sequence ID" value="TPX31707.1"/>
    <property type="molecule type" value="Genomic_DNA"/>
</dbReference>
<proteinExistence type="inferred from homology"/>
<dbReference type="GeneID" id="42006243"/>
<evidence type="ECO:0008006" key="6">
    <source>
        <dbReference type="Google" id="ProtNLM"/>
    </source>
</evidence>
<keyword evidence="5" id="KW-1185">Reference proteome</keyword>
<sequence>MTQQQQPSSPSAFHEAVSLIFARWTALQIAITHETAGPSTASLANTLLDDILHYVSSTNYASLDPYDVAEGIEEYFANVLKIALEDDSGVQVAKAVISVYNQIVNKGDLSELVRLRGLQSSGASGVGRSRLQAEEDDEEGLTVDDDGEEEDEEDDGMNVDADGDFDLQGSAPTGSRRNQRMQVDTQPVIDQDGFELVTRKGKRRQ</sequence>
<dbReference type="OrthoDB" id="263560at2759"/>
<dbReference type="Pfam" id="PF10273">
    <property type="entry name" value="WGG"/>
    <property type="match status" value="1"/>
</dbReference>
<evidence type="ECO:0000313" key="5">
    <source>
        <dbReference type="Proteomes" id="UP000319731"/>
    </source>
</evidence>
<feature type="region of interest" description="Disordered" evidence="3">
    <location>
        <begin position="121"/>
        <end position="205"/>
    </location>
</feature>
<comment type="caution">
    <text evidence="4">The sequence shown here is derived from an EMBL/GenBank/DDBJ whole genome shotgun (WGS) entry which is preliminary data.</text>
</comment>
<comment type="similarity">
    <text evidence="1">Belongs to the TSR2 family.</text>
</comment>
<dbReference type="Proteomes" id="UP000319731">
    <property type="component" value="Unassembled WGS sequence"/>
</dbReference>
<dbReference type="AlphaFoldDB" id="A0A507BRD7"/>
<gene>
    <name evidence="4" type="ORF">SmJEL517_g05018</name>
</gene>
<feature type="compositionally biased region" description="Polar residues" evidence="3">
    <location>
        <begin position="170"/>
        <end position="185"/>
    </location>
</feature>